<dbReference type="InterPro" id="IPR032675">
    <property type="entry name" value="LRR_dom_sf"/>
</dbReference>
<sequence>MLLTHGKENVLARWSRDNYYDTSFRLEKEKEASGWNSSTNEISHCFWYGITCHDNTSYIKSIVLPYNNLDGFLFLSFSTGKTLRSRYSKHPRRDAWRPQRNIWYSFLILFVLVWPSP</sequence>
<evidence type="ECO:0008006" key="3">
    <source>
        <dbReference type="Google" id="ProtNLM"/>
    </source>
</evidence>
<reference evidence="1 2" key="1">
    <citation type="submission" date="2022-05" db="EMBL/GenBank/DDBJ databases">
        <authorList>
            <consortium name="Genoscope - CEA"/>
            <person name="William W."/>
        </authorList>
    </citation>
    <scope>NUCLEOTIDE SEQUENCE [LARGE SCALE GENOMIC DNA]</scope>
</reference>
<comment type="caution">
    <text evidence="1">The sequence shown here is derived from an EMBL/GenBank/DDBJ whole genome shotgun (WGS) entry which is preliminary data.</text>
</comment>
<organism evidence="1 2">
    <name type="scientific">Porites lobata</name>
    <dbReference type="NCBI Taxonomy" id="104759"/>
    <lineage>
        <taxon>Eukaryota</taxon>
        <taxon>Metazoa</taxon>
        <taxon>Cnidaria</taxon>
        <taxon>Anthozoa</taxon>
        <taxon>Hexacorallia</taxon>
        <taxon>Scleractinia</taxon>
        <taxon>Fungiina</taxon>
        <taxon>Poritidae</taxon>
        <taxon>Porites</taxon>
    </lineage>
</organism>
<protein>
    <recommendedName>
        <fullName evidence="3">Leucine-rich repeat-containing N-terminal plant-type domain-containing protein</fullName>
    </recommendedName>
</protein>
<evidence type="ECO:0000313" key="2">
    <source>
        <dbReference type="Proteomes" id="UP001159405"/>
    </source>
</evidence>
<evidence type="ECO:0000313" key="1">
    <source>
        <dbReference type="EMBL" id="CAH3144998.1"/>
    </source>
</evidence>
<name>A0ABN8PN33_9CNID</name>
<accession>A0ABN8PN33</accession>
<gene>
    <name evidence="1" type="ORF">PLOB_00044295</name>
</gene>
<dbReference type="Gene3D" id="3.80.10.10">
    <property type="entry name" value="Ribonuclease Inhibitor"/>
    <property type="match status" value="1"/>
</dbReference>
<dbReference type="EMBL" id="CALNXK010000075">
    <property type="protein sequence ID" value="CAH3144998.1"/>
    <property type="molecule type" value="Genomic_DNA"/>
</dbReference>
<keyword evidence="2" id="KW-1185">Reference proteome</keyword>
<dbReference type="Proteomes" id="UP001159405">
    <property type="component" value="Unassembled WGS sequence"/>
</dbReference>
<proteinExistence type="predicted"/>